<evidence type="ECO:0008006" key="4">
    <source>
        <dbReference type="Google" id="ProtNLM"/>
    </source>
</evidence>
<protein>
    <recommendedName>
        <fullName evidence="4">G protein-coupled receptor</fullName>
    </recommendedName>
</protein>
<dbReference type="AlphaFoldDB" id="A0AAW0E9K2"/>
<proteinExistence type="predicted"/>
<evidence type="ECO:0000313" key="3">
    <source>
        <dbReference type="Proteomes" id="UP001383192"/>
    </source>
</evidence>
<feature type="transmembrane region" description="Helical" evidence="1">
    <location>
        <begin position="44"/>
        <end position="66"/>
    </location>
</feature>
<feature type="transmembrane region" description="Helical" evidence="1">
    <location>
        <begin position="87"/>
        <end position="109"/>
    </location>
</feature>
<comment type="caution">
    <text evidence="2">The sequence shown here is derived from an EMBL/GenBank/DDBJ whole genome shotgun (WGS) entry which is preliminary data.</text>
</comment>
<keyword evidence="1" id="KW-1133">Transmembrane helix</keyword>
<keyword evidence="1" id="KW-0472">Membrane</keyword>
<organism evidence="2 3">
    <name type="scientific">Paramarasmius palmivorus</name>
    <dbReference type="NCBI Taxonomy" id="297713"/>
    <lineage>
        <taxon>Eukaryota</taxon>
        <taxon>Fungi</taxon>
        <taxon>Dikarya</taxon>
        <taxon>Basidiomycota</taxon>
        <taxon>Agaricomycotina</taxon>
        <taxon>Agaricomycetes</taxon>
        <taxon>Agaricomycetidae</taxon>
        <taxon>Agaricales</taxon>
        <taxon>Marasmiineae</taxon>
        <taxon>Marasmiaceae</taxon>
        <taxon>Paramarasmius</taxon>
    </lineage>
</organism>
<evidence type="ECO:0000313" key="2">
    <source>
        <dbReference type="EMBL" id="KAK7061035.1"/>
    </source>
</evidence>
<dbReference type="EMBL" id="JAYKXP010000002">
    <property type="protein sequence ID" value="KAK7061035.1"/>
    <property type="molecule type" value="Genomic_DNA"/>
</dbReference>
<evidence type="ECO:0000256" key="1">
    <source>
        <dbReference type="SAM" id="Phobius"/>
    </source>
</evidence>
<dbReference type="Proteomes" id="UP001383192">
    <property type="component" value="Unassembled WGS sequence"/>
</dbReference>
<name>A0AAW0E9K2_9AGAR</name>
<gene>
    <name evidence="2" type="ORF">VNI00_000770</name>
</gene>
<keyword evidence="3" id="KW-1185">Reference proteome</keyword>
<keyword evidence="1" id="KW-0812">Transmembrane</keyword>
<feature type="transmembrane region" description="Helical" evidence="1">
    <location>
        <begin position="134"/>
        <end position="159"/>
    </location>
</feature>
<sequence>MTYLYPVAALVIALIDPRHAIEISSSSEHPQPNVTPPALFPVFLYGSLISNIILTSMIAGRIYYVIRNNLTLLGPQVKRTYKTAAAVSIESGILYPIALAVEAAIMPMINNGDPNEKTKHISYHILEIVGRTTYLLLIQIVGIAPTLIVIRIGLGYCVVDGECGGLISKTDRRTNEGPQLREP</sequence>
<accession>A0AAW0E9K2</accession>
<reference evidence="2 3" key="1">
    <citation type="submission" date="2024-01" db="EMBL/GenBank/DDBJ databases">
        <title>A draft genome for a cacao thread blight-causing isolate of Paramarasmius palmivorus.</title>
        <authorList>
            <person name="Baruah I.K."/>
            <person name="Bukari Y."/>
            <person name="Amoako-Attah I."/>
            <person name="Meinhardt L.W."/>
            <person name="Bailey B.A."/>
            <person name="Cohen S.P."/>
        </authorList>
    </citation>
    <scope>NUCLEOTIDE SEQUENCE [LARGE SCALE GENOMIC DNA]</scope>
    <source>
        <strain evidence="2 3">GH-12</strain>
    </source>
</reference>